<evidence type="ECO:0000313" key="2">
    <source>
        <dbReference type="Proteomes" id="UP001175227"/>
    </source>
</evidence>
<gene>
    <name evidence="1" type="ORF">IW261DRAFT_1319940</name>
</gene>
<proteinExistence type="predicted"/>
<feature type="non-terminal residue" evidence="1">
    <location>
        <position position="50"/>
    </location>
</feature>
<comment type="caution">
    <text evidence="1">The sequence shown here is derived from an EMBL/GenBank/DDBJ whole genome shotgun (WGS) entry which is preliminary data.</text>
</comment>
<protein>
    <submittedName>
        <fullName evidence="1">Uncharacterized protein</fullName>
    </submittedName>
</protein>
<accession>A0AA39TGA0</accession>
<name>A0AA39TGA0_9AGAR</name>
<organism evidence="1 2">
    <name type="scientific">Armillaria novae-zelandiae</name>
    <dbReference type="NCBI Taxonomy" id="153914"/>
    <lineage>
        <taxon>Eukaryota</taxon>
        <taxon>Fungi</taxon>
        <taxon>Dikarya</taxon>
        <taxon>Basidiomycota</taxon>
        <taxon>Agaricomycotina</taxon>
        <taxon>Agaricomycetes</taxon>
        <taxon>Agaricomycetidae</taxon>
        <taxon>Agaricales</taxon>
        <taxon>Marasmiineae</taxon>
        <taxon>Physalacriaceae</taxon>
        <taxon>Armillaria</taxon>
    </lineage>
</organism>
<reference evidence="1" key="1">
    <citation type="submission" date="2023-06" db="EMBL/GenBank/DDBJ databases">
        <authorList>
            <consortium name="Lawrence Berkeley National Laboratory"/>
            <person name="Ahrendt S."/>
            <person name="Sahu N."/>
            <person name="Indic B."/>
            <person name="Wong-Bajracharya J."/>
            <person name="Merenyi Z."/>
            <person name="Ke H.-M."/>
            <person name="Monk M."/>
            <person name="Kocsube S."/>
            <person name="Drula E."/>
            <person name="Lipzen A."/>
            <person name="Balint B."/>
            <person name="Henrissat B."/>
            <person name="Andreopoulos B."/>
            <person name="Martin F.M."/>
            <person name="Harder C.B."/>
            <person name="Rigling D."/>
            <person name="Ford K.L."/>
            <person name="Foster G.D."/>
            <person name="Pangilinan J."/>
            <person name="Papanicolaou A."/>
            <person name="Barry K."/>
            <person name="LaButti K."/>
            <person name="Viragh M."/>
            <person name="Koriabine M."/>
            <person name="Yan M."/>
            <person name="Riley R."/>
            <person name="Champramary S."/>
            <person name="Plett K.L."/>
            <person name="Tsai I.J."/>
            <person name="Slot J."/>
            <person name="Sipos G."/>
            <person name="Plett J."/>
            <person name="Nagy L.G."/>
            <person name="Grigoriev I.V."/>
        </authorList>
    </citation>
    <scope>NUCLEOTIDE SEQUENCE</scope>
    <source>
        <strain evidence="1">ICMP 16352</strain>
    </source>
</reference>
<evidence type="ECO:0000313" key="1">
    <source>
        <dbReference type="EMBL" id="KAK0487226.1"/>
    </source>
</evidence>
<dbReference type="AlphaFoldDB" id="A0AA39TGA0"/>
<feature type="non-terminal residue" evidence="1">
    <location>
        <position position="1"/>
    </location>
</feature>
<keyword evidence="2" id="KW-1185">Reference proteome</keyword>
<sequence length="50" mass="5357">VMPGITMTGTSPVFYKIAVTAELADSVSMGQYPPIRVVVYAHLPAVPRPQ</sequence>
<dbReference type="Proteomes" id="UP001175227">
    <property type="component" value="Unassembled WGS sequence"/>
</dbReference>
<dbReference type="EMBL" id="JAUEPR010000003">
    <property type="protein sequence ID" value="KAK0487226.1"/>
    <property type="molecule type" value="Genomic_DNA"/>
</dbReference>